<dbReference type="PANTHER" id="PTHR33116:SF86">
    <property type="entry name" value="REVERSE TRANSCRIPTASE DOMAIN-CONTAINING PROTEIN"/>
    <property type="match status" value="1"/>
</dbReference>
<keyword evidence="2" id="KW-1185">Reference proteome</keyword>
<evidence type="ECO:0000313" key="1">
    <source>
        <dbReference type="EMBL" id="WOG92213.1"/>
    </source>
</evidence>
<gene>
    <name evidence="1" type="ORF">DCAR_0311476</name>
</gene>
<reference evidence="1" key="1">
    <citation type="journal article" date="2016" name="Nat. Genet.">
        <title>A high-quality carrot genome assembly provides new insights into carotenoid accumulation and asterid genome evolution.</title>
        <authorList>
            <person name="Iorizzo M."/>
            <person name="Ellison S."/>
            <person name="Senalik D."/>
            <person name="Zeng P."/>
            <person name="Satapoomin P."/>
            <person name="Huang J."/>
            <person name="Bowman M."/>
            <person name="Iovene M."/>
            <person name="Sanseverino W."/>
            <person name="Cavagnaro P."/>
            <person name="Yildiz M."/>
            <person name="Macko-Podgorni A."/>
            <person name="Moranska E."/>
            <person name="Grzebelus E."/>
            <person name="Grzebelus D."/>
            <person name="Ashrafi H."/>
            <person name="Zheng Z."/>
            <person name="Cheng S."/>
            <person name="Spooner D."/>
            <person name="Van Deynze A."/>
            <person name="Simon P."/>
        </authorList>
    </citation>
    <scope>NUCLEOTIDE SEQUENCE</scope>
    <source>
        <tissue evidence="1">Leaf</tissue>
    </source>
</reference>
<dbReference type="EMBL" id="CP093345">
    <property type="protein sequence ID" value="WOG92213.1"/>
    <property type="molecule type" value="Genomic_DNA"/>
</dbReference>
<proteinExistence type="predicted"/>
<evidence type="ECO:0000313" key="2">
    <source>
        <dbReference type="Proteomes" id="UP000077755"/>
    </source>
</evidence>
<dbReference type="CDD" id="cd06222">
    <property type="entry name" value="RNase_H_like"/>
    <property type="match status" value="1"/>
</dbReference>
<dbReference type="AlphaFoldDB" id="A0AAF0WPS9"/>
<reference evidence="1" key="2">
    <citation type="submission" date="2022-03" db="EMBL/GenBank/DDBJ databases">
        <title>Draft title - Genomic analysis of global carrot germplasm unveils the trajectory of domestication and the origin of high carotenoid orange carrot.</title>
        <authorList>
            <person name="Iorizzo M."/>
            <person name="Ellison S."/>
            <person name="Senalik D."/>
            <person name="Macko-Podgorni A."/>
            <person name="Grzebelus D."/>
            <person name="Bostan H."/>
            <person name="Rolling W."/>
            <person name="Curaba J."/>
            <person name="Simon P."/>
        </authorList>
    </citation>
    <scope>NUCLEOTIDE SEQUENCE</scope>
    <source>
        <tissue evidence="1">Leaf</tissue>
    </source>
</reference>
<dbReference type="PANTHER" id="PTHR33116">
    <property type="entry name" value="REVERSE TRANSCRIPTASE ZINC-BINDING DOMAIN-CONTAINING PROTEIN-RELATED-RELATED"/>
    <property type="match status" value="1"/>
</dbReference>
<name>A0AAF0WPS9_DAUCS</name>
<protein>
    <recommendedName>
        <fullName evidence="3">RNase H type-1 domain-containing protein</fullName>
    </recommendedName>
</protein>
<evidence type="ECO:0008006" key="3">
    <source>
        <dbReference type="Google" id="ProtNLM"/>
    </source>
</evidence>
<sequence>MQGWKSKLLSQAGREILIKAVVQAIPSYAMHCFLLSQSMINKIMTAVRRFWWGGDSDKNCGMGFRDLKSFNLALLAKQGWRLLVNPFSFWARILKRHLFSEIFFLILLQGRDILLTGIRWQVGNGRSINFWCDRWIPNNQGFFVRDAKGPFNVNSSVADFISSGKWNLSKLKECVSDQSVSEISAIPISRTNANDRLVWHFDYKGNYTVKSGYYFNCDGAFKNGSATIGVIGRDHVGQLVDGLAIREACQAIKSQQLSSAIVESDCKFTVDLLSSSLDPPWSCAVLVEDIKVIASQCMSFNGCII</sequence>
<organism evidence="1 2">
    <name type="scientific">Daucus carota subsp. sativus</name>
    <name type="common">Carrot</name>
    <dbReference type="NCBI Taxonomy" id="79200"/>
    <lineage>
        <taxon>Eukaryota</taxon>
        <taxon>Viridiplantae</taxon>
        <taxon>Streptophyta</taxon>
        <taxon>Embryophyta</taxon>
        <taxon>Tracheophyta</taxon>
        <taxon>Spermatophyta</taxon>
        <taxon>Magnoliopsida</taxon>
        <taxon>eudicotyledons</taxon>
        <taxon>Gunneridae</taxon>
        <taxon>Pentapetalae</taxon>
        <taxon>asterids</taxon>
        <taxon>campanulids</taxon>
        <taxon>Apiales</taxon>
        <taxon>Apiaceae</taxon>
        <taxon>Apioideae</taxon>
        <taxon>Scandiceae</taxon>
        <taxon>Daucinae</taxon>
        <taxon>Daucus</taxon>
        <taxon>Daucus sect. Daucus</taxon>
    </lineage>
</organism>
<accession>A0AAF0WPS9</accession>
<dbReference type="InterPro" id="IPR044730">
    <property type="entry name" value="RNase_H-like_dom_plant"/>
</dbReference>
<dbReference type="Proteomes" id="UP000077755">
    <property type="component" value="Chromosome 3"/>
</dbReference>